<proteinExistence type="predicted"/>
<organism evidence="1 2">
    <name type="scientific">Diphasiastrum complanatum</name>
    <name type="common">Issler's clubmoss</name>
    <name type="synonym">Lycopodium complanatum</name>
    <dbReference type="NCBI Taxonomy" id="34168"/>
    <lineage>
        <taxon>Eukaryota</taxon>
        <taxon>Viridiplantae</taxon>
        <taxon>Streptophyta</taxon>
        <taxon>Embryophyta</taxon>
        <taxon>Tracheophyta</taxon>
        <taxon>Lycopodiopsida</taxon>
        <taxon>Lycopodiales</taxon>
        <taxon>Lycopodiaceae</taxon>
        <taxon>Lycopodioideae</taxon>
        <taxon>Diphasiastrum</taxon>
    </lineage>
</organism>
<name>A0ACC2ELW1_DIPCM</name>
<keyword evidence="2" id="KW-1185">Reference proteome</keyword>
<dbReference type="EMBL" id="CM055093">
    <property type="protein sequence ID" value="KAJ7567461.1"/>
    <property type="molecule type" value="Genomic_DNA"/>
</dbReference>
<evidence type="ECO:0000313" key="2">
    <source>
        <dbReference type="Proteomes" id="UP001162992"/>
    </source>
</evidence>
<comment type="caution">
    <text evidence="1">The sequence shown here is derived from an EMBL/GenBank/DDBJ whole genome shotgun (WGS) entry which is preliminary data.</text>
</comment>
<gene>
    <name evidence="1" type="ORF">O6H91_02G149000</name>
</gene>
<reference evidence="2" key="1">
    <citation type="journal article" date="2024" name="Proc. Natl. Acad. Sci. U.S.A.">
        <title>Extraordinary preservation of gene collinearity over three hundred million years revealed in homosporous lycophytes.</title>
        <authorList>
            <person name="Li C."/>
            <person name="Wickell D."/>
            <person name="Kuo L.Y."/>
            <person name="Chen X."/>
            <person name="Nie B."/>
            <person name="Liao X."/>
            <person name="Peng D."/>
            <person name="Ji J."/>
            <person name="Jenkins J."/>
            <person name="Williams M."/>
            <person name="Shu S."/>
            <person name="Plott C."/>
            <person name="Barry K."/>
            <person name="Rajasekar S."/>
            <person name="Grimwood J."/>
            <person name="Han X."/>
            <person name="Sun S."/>
            <person name="Hou Z."/>
            <person name="He W."/>
            <person name="Dai G."/>
            <person name="Sun C."/>
            <person name="Schmutz J."/>
            <person name="Leebens-Mack J.H."/>
            <person name="Li F.W."/>
            <person name="Wang L."/>
        </authorList>
    </citation>
    <scope>NUCLEOTIDE SEQUENCE [LARGE SCALE GENOMIC DNA]</scope>
    <source>
        <strain evidence="2">cv. PW_Plant_1</strain>
    </source>
</reference>
<sequence>MGSSKKMNARVLHLIVFWFFAQTMVFEKSVCASRMLGALPKLGSSTSIMDHIYKKHAVEGIEPEQKTSMGATSGSIDGEGMELAYENEHEQSTLNGKEMSSDSRLLSSMAKLPSTVDHVEESDVEQTIKGLQVEIDYTGPSTHPPPTGH</sequence>
<dbReference type="Proteomes" id="UP001162992">
    <property type="component" value="Chromosome 2"/>
</dbReference>
<evidence type="ECO:0000313" key="1">
    <source>
        <dbReference type="EMBL" id="KAJ7567461.1"/>
    </source>
</evidence>
<accession>A0ACC2ELW1</accession>
<protein>
    <submittedName>
        <fullName evidence="1">Uncharacterized protein</fullName>
    </submittedName>
</protein>